<organism evidence="9 10">
    <name type="scientific">Pomacea canaliculata</name>
    <name type="common">Golden apple snail</name>
    <dbReference type="NCBI Taxonomy" id="400727"/>
    <lineage>
        <taxon>Eukaryota</taxon>
        <taxon>Metazoa</taxon>
        <taxon>Spiralia</taxon>
        <taxon>Lophotrochozoa</taxon>
        <taxon>Mollusca</taxon>
        <taxon>Gastropoda</taxon>
        <taxon>Caenogastropoda</taxon>
        <taxon>Architaenioglossa</taxon>
        <taxon>Ampullarioidea</taxon>
        <taxon>Ampullariidae</taxon>
        <taxon>Pomacea</taxon>
    </lineage>
</organism>
<feature type="signal peptide" evidence="5">
    <location>
        <begin position="1"/>
        <end position="25"/>
    </location>
</feature>
<dbReference type="SUPFAM" id="SSF51735">
    <property type="entry name" value="NAD(P)-binding Rossmann-fold domains"/>
    <property type="match status" value="1"/>
</dbReference>
<dbReference type="OMA" id="APNRCAV"/>
<evidence type="ECO:0000256" key="2">
    <source>
        <dbReference type="ARBA" id="ARBA00022526"/>
    </source>
</evidence>
<dbReference type="GO" id="GO:0004345">
    <property type="term" value="F:glucose-6-phosphate dehydrogenase activity"/>
    <property type="evidence" value="ECO:0007669"/>
    <property type="project" value="InterPro"/>
</dbReference>
<dbReference type="STRING" id="400727.A0A2T7PIW3"/>
<feature type="domain" description="Glucosamine/galactosamine-6-phosphate isomerase" evidence="7">
    <location>
        <begin position="600"/>
        <end position="829"/>
    </location>
</feature>
<dbReference type="SUPFAM" id="SSF55347">
    <property type="entry name" value="Glyceraldehyde-3-phosphate dehydrogenase-like, C-terminal domain"/>
    <property type="match status" value="1"/>
</dbReference>
<dbReference type="PRINTS" id="PR00079">
    <property type="entry name" value="G6PDHDRGNASE"/>
</dbReference>
<dbReference type="NCBIfam" id="TIGR01198">
    <property type="entry name" value="pgl"/>
    <property type="match status" value="1"/>
</dbReference>
<feature type="domain" description="Glucose-6-phosphate dehydrogenase NAD-binding" evidence="6">
    <location>
        <begin position="34"/>
        <end position="223"/>
    </location>
</feature>
<comment type="pathway">
    <text evidence="1">Carbohydrate degradation; pentose phosphate pathway.</text>
</comment>
<evidence type="ECO:0000256" key="1">
    <source>
        <dbReference type="ARBA" id="ARBA00004959"/>
    </source>
</evidence>
<dbReference type="GO" id="GO:0050661">
    <property type="term" value="F:NADP binding"/>
    <property type="evidence" value="ECO:0007669"/>
    <property type="project" value="InterPro"/>
</dbReference>
<dbReference type="AlphaFoldDB" id="A0A2T7PIW3"/>
<dbReference type="PANTHER" id="PTHR23429:SF7">
    <property type="entry name" value="GDH_6PGL ENDOPLASMIC BIFUNCTIONAL PROTEIN"/>
    <property type="match status" value="1"/>
</dbReference>
<dbReference type="UniPathway" id="UPA00115"/>
<dbReference type="GO" id="GO:0009051">
    <property type="term" value="P:pentose-phosphate shunt, oxidative branch"/>
    <property type="evidence" value="ECO:0007669"/>
    <property type="project" value="TreeGrafter"/>
</dbReference>
<reference evidence="9 10" key="1">
    <citation type="submission" date="2018-04" db="EMBL/GenBank/DDBJ databases">
        <title>The genome of golden apple snail Pomacea canaliculata provides insight into stress tolerance and invasive adaptation.</title>
        <authorList>
            <person name="Liu C."/>
            <person name="Liu B."/>
            <person name="Ren Y."/>
            <person name="Zhang Y."/>
            <person name="Wang H."/>
            <person name="Li S."/>
            <person name="Jiang F."/>
            <person name="Yin L."/>
            <person name="Zhang G."/>
            <person name="Qian W."/>
            <person name="Fan W."/>
        </authorList>
    </citation>
    <scope>NUCLEOTIDE SEQUENCE [LARGE SCALE GENOMIC DNA]</scope>
    <source>
        <strain evidence="9">SZHN2017</strain>
        <tissue evidence="9">Muscle</tissue>
    </source>
</reference>
<protein>
    <recommendedName>
        <fullName evidence="11">Glucose-6-phosphate 1-dehydrogenase</fullName>
    </recommendedName>
</protein>
<dbReference type="Proteomes" id="UP000245119">
    <property type="component" value="Linkage Group LG3"/>
</dbReference>
<dbReference type="GO" id="GO:0005783">
    <property type="term" value="C:endoplasmic reticulum"/>
    <property type="evidence" value="ECO:0007669"/>
    <property type="project" value="TreeGrafter"/>
</dbReference>
<dbReference type="Pfam" id="PF02781">
    <property type="entry name" value="G6PD_C"/>
    <property type="match status" value="1"/>
</dbReference>
<dbReference type="Gene3D" id="3.30.360.10">
    <property type="entry name" value="Dihydrodipicolinate Reductase, domain 2"/>
    <property type="match status" value="1"/>
</dbReference>
<dbReference type="InterPro" id="IPR037171">
    <property type="entry name" value="NagB/RpiA_transferase-like"/>
</dbReference>
<dbReference type="InterPro" id="IPR022674">
    <property type="entry name" value="G6P_DH_NAD-bd"/>
</dbReference>
<keyword evidence="5" id="KW-0732">Signal</keyword>
<keyword evidence="2" id="KW-0313">Glucose metabolism</keyword>
<dbReference type="Gene3D" id="3.40.50.720">
    <property type="entry name" value="NAD(P)-binding Rossmann-like Domain"/>
    <property type="match status" value="1"/>
</dbReference>
<proteinExistence type="predicted"/>
<gene>
    <name evidence="9" type="ORF">C0Q70_04613</name>
</gene>
<evidence type="ECO:0000259" key="7">
    <source>
        <dbReference type="Pfam" id="PF01182"/>
    </source>
</evidence>
<evidence type="ECO:0000259" key="8">
    <source>
        <dbReference type="Pfam" id="PF02781"/>
    </source>
</evidence>
<dbReference type="InterPro" id="IPR001282">
    <property type="entry name" value="G6P_DH"/>
</dbReference>
<dbReference type="SUPFAM" id="SSF100950">
    <property type="entry name" value="NagB/RpiA/CoA transferase-like"/>
    <property type="match status" value="1"/>
</dbReference>
<dbReference type="OrthoDB" id="60984at2759"/>
<dbReference type="Pfam" id="PF01182">
    <property type="entry name" value="Glucosamine_iso"/>
    <property type="match status" value="1"/>
</dbReference>
<dbReference type="Pfam" id="PF00479">
    <property type="entry name" value="G6PD_N"/>
    <property type="match status" value="1"/>
</dbReference>
<evidence type="ECO:0000313" key="10">
    <source>
        <dbReference type="Proteomes" id="UP000245119"/>
    </source>
</evidence>
<evidence type="ECO:0000313" key="9">
    <source>
        <dbReference type="EMBL" id="PVD33359.1"/>
    </source>
</evidence>
<sequence>MIWSRQLVMLPFVTMLWHSLHICHASQLHTGILLLGGTGDLARKYLWQALFNAYMKQENTDGELQHTFSIVAGASSHANVAFARLKDIFDNNVMCSDAHGSFTICSSKKGEFYDSVSYFQLIGAEDYQAMCKSLENSFSQFSKDTEKKMIIYLAVPPRVFLPALKNIKASCKISELGVSVKVVLEKPQGRNLKSADELSDELLGMFEEHQLFRVDHYLAKSLVTTILPFRAANPQLERILNRDHVERVEIFLKETVGVEERFGFYNDVGVIRDVFQNHLTQLLTLVTLDLPANLSTSTTSVQEAKVRLLRQIPRVTSQGLLLGQYASYAYEAARELPDSNVTSLVPTFAAALVKVQSPRWADVPFILVSGKKMDERSSYIRIVFKPNRVCVSGCHDDYHLGEGAGHAYRSEVNASEVTLNGKGGQSPYSSPKQLVFQIGHGGVGKPLISVSTSLGKPVWPDCLQETFDSEVFGTLKKYHGASPDAFFHATPVSQSDAYTTVLDDALQDRRERFISTSELLLAWRIWDQVIEPSPNRPPRIYDAGDPAALLNFEVKGGRLAYTAEDRDQDAGEKTREGPAPHLQHLQTPASFLGHRLVSGTRESLALHLAREIETAAEADIMSKGVFHVAFSGGTSPILLWQALAHSFASENWANIHVWQVDERCVHPAGDFRSNLFHLDRHLLRLAGVPWSHVHTMPVDLAGRICDPELQGARLYSDSIRKHVMNLQMDFILLGLGEDGHTASLFPRSPTLSADSETLVVLTDSGPKDTPSRMTMTLPLINRAKRVAFLVMGSQKHAVLEKLEKAHSRTGIVDELPALGVNPVNGTLTWYIDYDALLANHYEEIKR</sequence>
<dbReference type="CDD" id="cd01400">
    <property type="entry name" value="6PGL"/>
    <property type="match status" value="1"/>
</dbReference>
<evidence type="ECO:0008006" key="11">
    <source>
        <dbReference type="Google" id="ProtNLM"/>
    </source>
</evidence>
<accession>A0A2T7PIW3</accession>
<evidence type="ECO:0000256" key="3">
    <source>
        <dbReference type="ARBA" id="ARBA00022857"/>
    </source>
</evidence>
<dbReference type="EMBL" id="PZQS01000003">
    <property type="protein sequence ID" value="PVD33359.1"/>
    <property type="molecule type" value="Genomic_DNA"/>
</dbReference>
<name>A0A2T7PIW3_POMCA</name>
<feature type="domain" description="Glucose-6-phosphate dehydrogenase C-terminal" evidence="8">
    <location>
        <begin position="228"/>
        <end position="390"/>
    </location>
</feature>
<dbReference type="GO" id="GO:0006006">
    <property type="term" value="P:glucose metabolic process"/>
    <property type="evidence" value="ECO:0007669"/>
    <property type="project" value="UniProtKB-KW"/>
</dbReference>
<feature type="chain" id="PRO_5015575568" description="Glucose-6-phosphate 1-dehydrogenase" evidence="5">
    <location>
        <begin position="26"/>
        <end position="846"/>
    </location>
</feature>
<comment type="caution">
    <text evidence="9">The sequence shown here is derived from an EMBL/GenBank/DDBJ whole genome shotgun (WGS) entry which is preliminary data.</text>
</comment>
<dbReference type="InterPro" id="IPR036291">
    <property type="entry name" value="NAD(P)-bd_dom_sf"/>
</dbReference>
<dbReference type="PANTHER" id="PTHR23429">
    <property type="entry name" value="GLUCOSE-6-PHOSPHATE 1-DEHYDROGENASE G6PD"/>
    <property type="match status" value="1"/>
</dbReference>
<dbReference type="InterPro" id="IPR022675">
    <property type="entry name" value="G6P_DH_C"/>
</dbReference>
<dbReference type="Gene3D" id="3.40.50.1360">
    <property type="match status" value="1"/>
</dbReference>
<keyword evidence="4" id="KW-0119">Carbohydrate metabolism</keyword>
<evidence type="ECO:0000259" key="6">
    <source>
        <dbReference type="Pfam" id="PF00479"/>
    </source>
</evidence>
<dbReference type="GO" id="GO:0017057">
    <property type="term" value="F:6-phosphogluconolactonase activity"/>
    <property type="evidence" value="ECO:0007669"/>
    <property type="project" value="InterPro"/>
</dbReference>
<evidence type="ECO:0000256" key="5">
    <source>
        <dbReference type="SAM" id="SignalP"/>
    </source>
</evidence>
<keyword evidence="3" id="KW-0521">NADP</keyword>
<keyword evidence="10" id="KW-1185">Reference proteome</keyword>
<dbReference type="InterPro" id="IPR006148">
    <property type="entry name" value="Glc/Gal-6P_isomerase"/>
</dbReference>
<dbReference type="InterPro" id="IPR005900">
    <property type="entry name" value="6-phosphogluconolactonase_DevB"/>
</dbReference>
<evidence type="ECO:0000256" key="4">
    <source>
        <dbReference type="ARBA" id="ARBA00023277"/>
    </source>
</evidence>